<dbReference type="InterPro" id="IPR031157">
    <property type="entry name" value="G_TR_CS"/>
</dbReference>
<dbReference type="EC" id="2.7.7.4" evidence="1"/>
<evidence type="ECO:0000259" key="7">
    <source>
        <dbReference type="PROSITE" id="PS51722"/>
    </source>
</evidence>
<comment type="caution">
    <text evidence="8">The sequence shown here is derived from an EMBL/GenBank/DDBJ whole genome shotgun (WGS) entry which is preliminary data.</text>
</comment>
<dbReference type="PRINTS" id="PR00315">
    <property type="entry name" value="ELONGATNFCT"/>
</dbReference>
<dbReference type="GO" id="GO:0006790">
    <property type="term" value="P:sulfur compound metabolic process"/>
    <property type="evidence" value="ECO:0007669"/>
    <property type="project" value="InterPro"/>
</dbReference>
<dbReference type="GO" id="GO:0004781">
    <property type="term" value="F:sulfate adenylyltransferase (ATP) activity"/>
    <property type="evidence" value="ECO:0007669"/>
    <property type="project" value="UniProtKB-EC"/>
</dbReference>
<dbReference type="Proteomes" id="UP000030152">
    <property type="component" value="Unassembled WGS sequence"/>
</dbReference>
<evidence type="ECO:0000256" key="2">
    <source>
        <dbReference type="ARBA" id="ARBA00022679"/>
    </source>
</evidence>
<keyword evidence="2" id="KW-0808">Transferase</keyword>
<dbReference type="SUPFAM" id="SSF50447">
    <property type="entry name" value="Translation proteins"/>
    <property type="match status" value="1"/>
</dbReference>
<gene>
    <name evidence="8" type="ORF">Q765_07045</name>
</gene>
<dbReference type="Gene3D" id="2.40.30.10">
    <property type="entry name" value="Translation factors"/>
    <property type="match status" value="2"/>
</dbReference>
<evidence type="ECO:0000256" key="1">
    <source>
        <dbReference type="ARBA" id="ARBA00012391"/>
    </source>
</evidence>
<evidence type="ECO:0000313" key="8">
    <source>
        <dbReference type="EMBL" id="KGO87415.1"/>
    </source>
</evidence>
<dbReference type="InterPro" id="IPR009000">
    <property type="entry name" value="Transl_B-barrel_sf"/>
</dbReference>
<evidence type="ECO:0000256" key="4">
    <source>
        <dbReference type="ARBA" id="ARBA00022741"/>
    </source>
</evidence>
<dbReference type="InterPro" id="IPR054696">
    <property type="entry name" value="GTP-eEF1A_C"/>
</dbReference>
<dbReference type="PANTHER" id="PTHR23115">
    <property type="entry name" value="TRANSLATION FACTOR"/>
    <property type="match status" value="1"/>
</dbReference>
<dbReference type="InterPro" id="IPR050100">
    <property type="entry name" value="TRAFAC_GTPase_members"/>
</dbReference>
<dbReference type="EMBL" id="JRLX01000005">
    <property type="protein sequence ID" value="KGO87415.1"/>
    <property type="molecule type" value="Genomic_DNA"/>
</dbReference>
<name>A0A0A2MGH4_9FLAO</name>
<dbReference type="NCBIfam" id="TIGR02034">
    <property type="entry name" value="CysN"/>
    <property type="match status" value="1"/>
</dbReference>
<evidence type="ECO:0000313" key="9">
    <source>
        <dbReference type="Proteomes" id="UP000030152"/>
    </source>
</evidence>
<keyword evidence="4" id="KW-0547">Nucleotide-binding</keyword>
<dbReference type="Pfam" id="PF00009">
    <property type="entry name" value="GTP_EFTU"/>
    <property type="match status" value="1"/>
</dbReference>
<dbReference type="CDD" id="cd04095">
    <property type="entry name" value="CysN_NoDQ_III"/>
    <property type="match status" value="1"/>
</dbReference>
<dbReference type="InterPro" id="IPR000795">
    <property type="entry name" value="T_Tr_GTP-bd_dom"/>
</dbReference>
<dbReference type="PROSITE" id="PS51722">
    <property type="entry name" value="G_TR_2"/>
    <property type="match status" value="1"/>
</dbReference>
<dbReference type="Pfam" id="PF22594">
    <property type="entry name" value="GTP-eEF1A_C"/>
    <property type="match status" value="1"/>
</dbReference>
<reference evidence="8 9" key="1">
    <citation type="submission" date="2013-09" db="EMBL/GenBank/DDBJ databases">
        <authorList>
            <person name="Zeng Z."/>
            <person name="Chen C."/>
        </authorList>
    </citation>
    <scope>NUCLEOTIDE SEQUENCE [LARGE SCALE GENOMIC DNA]</scope>
    <source>
        <strain evidence="8 9">WB 3.3-2</strain>
    </source>
</reference>
<dbReference type="STRING" id="1121895.GCA_000378485_02335"/>
<dbReference type="GO" id="GO:0005524">
    <property type="term" value="F:ATP binding"/>
    <property type="evidence" value="ECO:0007669"/>
    <property type="project" value="UniProtKB-KW"/>
</dbReference>
<dbReference type="InterPro" id="IPR011779">
    <property type="entry name" value="SO4_adenylTrfase_lsu"/>
</dbReference>
<feature type="domain" description="Tr-type G" evidence="7">
    <location>
        <begin position="1"/>
        <end position="216"/>
    </location>
</feature>
<dbReference type="RefSeq" id="WP_020213499.1">
    <property type="nucleotide sequence ID" value="NZ_JRLX01000005.1"/>
</dbReference>
<proteinExistence type="predicted"/>
<evidence type="ECO:0000256" key="5">
    <source>
        <dbReference type="ARBA" id="ARBA00022840"/>
    </source>
</evidence>
<dbReference type="InterPro" id="IPR027417">
    <property type="entry name" value="P-loop_NTPase"/>
</dbReference>
<protein>
    <recommendedName>
        <fullName evidence="1">sulfate adenylyltransferase</fullName>
        <ecNumber evidence="1">2.7.7.4</ecNumber>
    </recommendedName>
</protein>
<dbReference type="GO" id="GO:0005525">
    <property type="term" value="F:GTP binding"/>
    <property type="evidence" value="ECO:0007669"/>
    <property type="project" value="UniProtKB-KW"/>
</dbReference>
<dbReference type="AlphaFoldDB" id="A0A0A2MGH4"/>
<dbReference type="InterPro" id="IPR009001">
    <property type="entry name" value="Transl_elong_EF1A/Init_IF2_C"/>
</dbReference>
<evidence type="ECO:0000256" key="6">
    <source>
        <dbReference type="ARBA" id="ARBA00023134"/>
    </source>
</evidence>
<evidence type="ECO:0000256" key="3">
    <source>
        <dbReference type="ARBA" id="ARBA00022695"/>
    </source>
</evidence>
<keyword evidence="3" id="KW-0548">Nucleotidyltransferase</keyword>
<dbReference type="GO" id="GO:0003924">
    <property type="term" value="F:GTPase activity"/>
    <property type="evidence" value="ECO:0007669"/>
    <property type="project" value="InterPro"/>
</dbReference>
<dbReference type="SUPFAM" id="SSF52540">
    <property type="entry name" value="P-loop containing nucleoside triphosphate hydrolases"/>
    <property type="match status" value="1"/>
</dbReference>
<sequence length="413" mass="45770">MDLLRINTAGSVDDGKSTLIGRFLNDSHALTIEQEELIARKTKEKGLEDLDFSVITDGLIAEREQGITIDVAHIYFSTADRKFIIADSPGHVEYTRNMVTGASNSEVSIILIDARKGLLEQTHRHYFISSLLRLNTVVFCINKMDLVDFSEDVFLNIATEINKMTAQFTHKPDIYVLPISSLKGDNVVTQSNNTPWYTGDTLSGILHTIKPHVADTDDFRFDVQQVLHVQNKEFTDYRSYAGRIISGQVNVGDTITVLPSGLSSEVIEIRKFTDTPASAQAGESIQIRLKNDIDTSRGMMLIKHINEALLSKDIKATVVWMDEKQATPSGKYLLQAGTRTAVCKLQSIDAVIPPENPEAIHEASMLKLNDIAKVQLKTAAPVFLDSFKNNRLNGSFILVDTQTNNTVAVGFAE</sequence>
<dbReference type="OrthoDB" id="9804504at2"/>
<accession>A0A0A2MGH4</accession>
<dbReference type="SUPFAM" id="SSF50465">
    <property type="entry name" value="EF-Tu/eEF-1alpha/eIF2-gamma C-terminal domain"/>
    <property type="match status" value="1"/>
</dbReference>
<dbReference type="InterPro" id="IPR044139">
    <property type="entry name" value="CysN_NoDQ_III"/>
</dbReference>
<dbReference type="Gene3D" id="3.40.50.300">
    <property type="entry name" value="P-loop containing nucleotide triphosphate hydrolases"/>
    <property type="match status" value="1"/>
</dbReference>
<keyword evidence="5" id="KW-0067">ATP-binding</keyword>
<keyword evidence="6" id="KW-0342">GTP-binding</keyword>
<dbReference type="eggNOG" id="COG2895">
    <property type="taxonomic scope" value="Bacteria"/>
</dbReference>
<keyword evidence="9" id="KW-1185">Reference proteome</keyword>
<organism evidence="8 9">
    <name type="scientific">Flavobacterium rivuli WB 3.3-2 = DSM 21788</name>
    <dbReference type="NCBI Taxonomy" id="1121895"/>
    <lineage>
        <taxon>Bacteria</taxon>
        <taxon>Pseudomonadati</taxon>
        <taxon>Bacteroidota</taxon>
        <taxon>Flavobacteriia</taxon>
        <taxon>Flavobacteriales</taxon>
        <taxon>Flavobacteriaceae</taxon>
        <taxon>Flavobacterium</taxon>
    </lineage>
</organism>
<dbReference type="PROSITE" id="PS00301">
    <property type="entry name" value="G_TR_1"/>
    <property type="match status" value="1"/>
</dbReference>